<dbReference type="Pfam" id="PF18052">
    <property type="entry name" value="Rx_N"/>
    <property type="match status" value="1"/>
</dbReference>
<evidence type="ECO:0000259" key="7">
    <source>
        <dbReference type="Pfam" id="PF00931"/>
    </source>
</evidence>
<evidence type="ECO:0000259" key="8">
    <source>
        <dbReference type="Pfam" id="PF18052"/>
    </source>
</evidence>
<evidence type="ECO:0000259" key="10">
    <source>
        <dbReference type="Pfam" id="PF25019"/>
    </source>
</evidence>
<dbReference type="InterPro" id="IPR058922">
    <property type="entry name" value="WHD_DRP"/>
</dbReference>
<dbReference type="Gramene" id="HORVU.MOREX.r3.7HG0634540.1">
    <property type="protein sequence ID" value="HORVU.MOREX.r3.7HG0634540.1"/>
    <property type="gene ID" value="HORVU.MOREX.r3.7HG0634540"/>
</dbReference>
<dbReference type="AlphaFoldDB" id="A0A8I6YFS6"/>
<dbReference type="GO" id="GO:0006952">
    <property type="term" value="P:defense response"/>
    <property type="evidence" value="ECO:0007669"/>
    <property type="project" value="UniProtKB-KW"/>
</dbReference>
<dbReference type="PRINTS" id="PR00364">
    <property type="entry name" value="DISEASERSIST"/>
</dbReference>
<name>A0A8I6YFS6_HORVV</name>
<accession>A0A8I6YFS6</accession>
<dbReference type="Pfam" id="PF25019">
    <property type="entry name" value="LRR_R13L1-DRL21"/>
    <property type="match status" value="1"/>
</dbReference>
<evidence type="ECO:0000256" key="6">
    <source>
        <dbReference type="ARBA" id="ARBA00022840"/>
    </source>
</evidence>
<keyword evidence="12" id="KW-1185">Reference proteome</keyword>
<dbReference type="Gene3D" id="3.80.10.10">
    <property type="entry name" value="Ribonuclease Inhibitor"/>
    <property type="match status" value="2"/>
</dbReference>
<dbReference type="InterPro" id="IPR056789">
    <property type="entry name" value="LRR_R13L1-DRL21"/>
</dbReference>
<dbReference type="GO" id="GO:0005524">
    <property type="term" value="F:ATP binding"/>
    <property type="evidence" value="ECO:0007669"/>
    <property type="project" value="UniProtKB-KW"/>
</dbReference>
<dbReference type="Pfam" id="PF23559">
    <property type="entry name" value="WHD_DRP"/>
    <property type="match status" value="1"/>
</dbReference>
<evidence type="ECO:0000313" key="11">
    <source>
        <dbReference type="EnsemblPlants" id="HORVU.MOREX.r3.7HG0634540.1"/>
    </source>
</evidence>
<dbReference type="InterPro" id="IPR032675">
    <property type="entry name" value="LRR_dom_sf"/>
</dbReference>
<reference evidence="11" key="2">
    <citation type="submission" date="2020-10" db="EMBL/GenBank/DDBJ databases">
        <authorList>
            <person name="Scholz U."/>
            <person name="Mascher M."/>
            <person name="Fiebig A."/>
        </authorList>
    </citation>
    <scope>NUCLEOTIDE SEQUENCE [LARGE SCALE GENOMIC DNA]</scope>
    <source>
        <strain evidence="11">cv. Morex</strain>
    </source>
</reference>
<dbReference type="Gene3D" id="3.40.50.300">
    <property type="entry name" value="P-loop containing nucleotide triphosphate hydrolases"/>
    <property type="match status" value="1"/>
</dbReference>
<evidence type="ECO:0000256" key="2">
    <source>
        <dbReference type="ARBA" id="ARBA00022614"/>
    </source>
</evidence>
<dbReference type="InterPro" id="IPR041118">
    <property type="entry name" value="Rx_N"/>
</dbReference>
<dbReference type="EnsemblPlants" id="HORVU.MOREX.r3.7HG0634540.1">
    <property type="protein sequence ID" value="HORVU.MOREX.r3.7HG0634540.1"/>
    <property type="gene ID" value="HORVU.MOREX.r3.7HG0634540"/>
</dbReference>
<evidence type="ECO:0000259" key="9">
    <source>
        <dbReference type="Pfam" id="PF23559"/>
    </source>
</evidence>
<keyword evidence="2" id="KW-0433">Leucine-rich repeat</keyword>
<dbReference type="Gene3D" id="1.10.10.10">
    <property type="entry name" value="Winged helix-like DNA-binding domain superfamily/Winged helix DNA-binding domain"/>
    <property type="match status" value="1"/>
</dbReference>
<keyword evidence="6" id="KW-0067">ATP-binding</keyword>
<organism evidence="11 12">
    <name type="scientific">Hordeum vulgare subsp. vulgare</name>
    <name type="common">Domesticated barley</name>
    <dbReference type="NCBI Taxonomy" id="112509"/>
    <lineage>
        <taxon>Eukaryota</taxon>
        <taxon>Viridiplantae</taxon>
        <taxon>Streptophyta</taxon>
        <taxon>Embryophyta</taxon>
        <taxon>Tracheophyta</taxon>
        <taxon>Spermatophyta</taxon>
        <taxon>Magnoliopsida</taxon>
        <taxon>Liliopsida</taxon>
        <taxon>Poales</taxon>
        <taxon>Poaceae</taxon>
        <taxon>BOP clade</taxon>
        <taxon>Pooideae</taxon>
        <taxon>Triticodae</taxon>
        <taxon>Triticeae</taxon>
        <taxon>Hordeinae</taxon>
        <taxon>Hordeum</taxon>
    </lineage>
</organism>
<dbReference type="InterPro" id="IPR002182">
    <property type="entry name" value="NB-ARC"/>
</dbReference>
<evidence type="ECO:0000256" key="1">
    <source>
        <dbReference type="ARBA" id="ARBA00008894"/>
    </source>
</evidence>
<dbReference type="FunFam" id="3.40.50.300:FF:001091">
    <property type="entry name" value="Probable disease resistance protein At1g61300"/>
    <property type="match status" value="1"/>
</dbReference>
<dbReference type="GO" id="GO:0043531">
    <property type="term" value="F:ADP binding"/>
    <property type="evidence" value="ECO:0007669"/>
    <property type="project" value="InterPro"/>
</dbReference>
<reference evidence="11" key="3">
    <citation type="submission" date="2022-01" db="UniProtKB">
        <authorList>
            <consortium name="EnsemblPlants"/>
        </authorList>
    </citation>
    <scope>IDENTIFICATION</scope>
    <source>
        <strain evidence="11">subsp. vulgare</strain>
    </source>
</reference>
<comment type="similarity">
    <text evidence="1">Belongs to the disease resistance NB-LRR family.</text>
</comment>
<feature type="domain" description="NB-ARC" evidence="7">
    <location>
        <begin position="172"/>
        <end position="344"/>
    </location>
</feature>
<proteinExistence type="inferred from homology"/>
<dbReference type="PANTHER" id="PTHR36766">
    <property type="entry name" value="PLANT BROAD-SPECTRUM MILDEW RESISTANCE PROTEIN RPW8"/>
    <property type="match status" value="1"/>
</dbReference>
<evidence type="ECO:0000256" key="3">
    <source>
        <dbReference type="ARBA" id="ARBA00022737"/>
    </source>
</evidence>
<dbReference type="OrthoDB" id="600820at2759"/>
<dbReference type="InterPro" id="IPR036388">
    <property type="entry name" value="WH-like_DNA-bd_sf"/>
</dbReference>
<feature type="domain" description="R13L1/DRL21-like LRR repeat region" evidence="10">
    <location>
        <begin position="692"/>
        <end position="821"/>
    </location>
</feature>
<dbReference type="InterPro" id="IPR027417">
    <property type="entry name" value="P-loop_NTPase"/>
</dbReference>
<dbReference type="Gene3D" id="1.20.5.4130">
    <property type="match status" value="1"/>
</dbReference>
<evidence type="ECO:0000256" key="4">
    <source>
        <dbReference type="ARBA" id="ARBA00022741"/>
    </source>
</evidence>
<dbReference type="KEGG" id="hvg:123411771"/>
<feature type="domain" description="Disease resistance N-terminal" evidence="8">
    <location>
        <begin position="9"/>
        <end position="94"/>
    </location>
</feature>
<keyword evidence="5" id="KW-0611">Plant defense</keyword>
<dbReference type="SUPFAM" id="SSF52540">
    <property type="entry name" value="P-loop containing nucleoside triphosphate hydrolases"/>
    <property type="match status" value="1"/>
</dbReference>
<dbReference type="Pfam" id="PF00931">
    <property type="entry name" value="NB-ARC"/>
    <property type="match status" value="1"/>
</dbReference>
<sequence length="945" mass="107263">MGSLLIPLLGRVAAKAGDVLVAELLRAWGLDKFRRKLERHLAAVQCILLDADAKSRTNPAVRRWVHDLKTVAYQADDILDGFHYEVLRRRAAQMRPHSTACKIMSYFTVDSPGVFRLSMSRKMKDTLKIIDELVMEMHKFQFLQHTEAPSVDHPQTHSQVDESEIVGRQDEKEQVVKILLDHYHDNINNKNVMVLPIVGMGGIGKTTLAQLVHNDQRVAHHFELVLWVCVSDKFVIEEIIQSIIQVATMNKCDLTEMEALQKKLSEVLGKKRYLLVLDDVWNEDRHKWDGMRSLLNSHAGSGSAIIVTSRSVQVGSVMGTLPPHEIPLLNEDQSWELFHRNNFGRDVRKQGELMSIVNRIVHGCKGLPLAIKTISSLLCSKNHNQWFSILDSDVWKNDILATGIVPALQLSYDHLSPEEKICFSFCAIFSKDSIMDKGMLIQLWMANDFIASELRGQQIFDVLVWRCFLQDVKIQKNEFIYRPTTCKMHDLMHDLADSVSGSDCSIFTESSWHKATMHGFIDSSSLQHEVRHLSLYYVRYSTTAAMEEILVPQPRTILDQRKLKFSDETYMLPCTSVNIAMSKFVSLRALKTFSTEANMTSMKHLRYLDCSYSDITALPEAITMLYSLQTLKLIGCEYLHKLPEGMRYMGSLRHIFLVGCNSLKRMPRDISQLNSLQTLTNYVIDSDAGRGIDQLKYLNLGDALSLTEVRKVHSAENAEQGNLSAKHNLKRLSLDWYGPFSTSDGDEVDTNAEVILEALCPHKSLEALHLSDYTGAKFSSWMHNSTLFEQLGELFLSGCKNCKDLPPLWQLPSLMYLSLGGLDSLTSLCVGNDDRDNGGYCVSPPPFFPKLEYMEVHSMPKLERWHQEVAVVSFPRLKELLIYRCPRLETLPEGLLQQLPAVEALYMTECPKLGGAFETGGAYWDLVEAIPKRCVWQSDMLVENA</sequence>
<gene>
    <name evidence="11" type="primary">LOC123411771</name>
</gene>
<dbReference type="SUPFAM" id="SSF52058">
    <property type="entry name" value="L domain-like"/>
    <property type="match status" value="1"/>
</dbReference>
<dbReference type="GO" id="GO:0051707">
    <property type="term" value="P:response to other organism"/>
    <property type="evidence" value="ECO:0007669"/>
    <property type="project" value="UniProtKB-ARBA"/>
</dbReference>
<keyword evidence="4" id="KW-0547">Nucleotide-binding</keyword>
<keyword evidence="3" id="KW-0677">Repeat</keyword>
<dbReference type="SMR" id="A0A8I6YFS6"/>
<protein>
    <submittedName>
        <fullName evidence="11">Uncharacterized protein</fullName>
    </submittedName>
</protein>
<dbReference type="Proteomes" id="UP000011116">
    <property type="component" value="Chromosome 7H"/>
</dbReference>
<feature type="domain" description="Disease resistance protein winged helix" evidence="9">
    <location>
        <begin position="428"/>
        <end position="496"/>
    </location>
</feature>
<evidence type="ECO:0000256" key="5">
    <source>
        <dbReference type="ARBA" id="ARBA00022821"/>
    </source>
</evidence>
<reference evidence="12" key="1">
    <citation type="journal article" date="2012" name="Nature">
        <title>A physical, genetic and functional sequence assembly of the barley genome.</title>
        <authorList>
            <consortium name="The International Barley Genome Sequencing Consortium"/>
            <person name="Mayer K.F."/>
            <person name="Waugh R."/>
            <person name="Brown J.W."/>
            <person name="Schulman A."/>
            <person name="Langridge P."/>
            <person name="Platzer M."/>
            <person name="Fincher G.B."/>
            <person name="Muehlbauer G.J."/>
            <person name="Sato K."/>
            <person name="Close T.J."/>
            <person name="Wise R.P."/>
            <person name="Stein N."/>
        </authorList>
    </citation>
    <scope>NUCLEOTIDE SEQUENCE [LARGE SCALE GENOMIC DNA]</scope>
    <source>
        <strain evidence="12">cv. Morex</strain>
    </source>
</reference>
<dbReference type="PANTHER" id="PTHR36766:SF40">
    <property type="entry name" value="DISEASE RESISTANCE PROTEIN RGA3"/>
    <property type="match status" value="1"/>
</dbReference>
<dbReference type="RefSeq" id="XP_044960672.1">
    <property type="nucleotide sequence ID" value="XM_045104737.1"/>
</dbReference>
<evidence type="ECO:0000313" key="12">
    <source>
        <dbReference type="Proteomes" id="UP000011116"/>
    </source>
</evidence>
<dbReference type="GeneID" id="123411771"/>